<comment type="subcellular location">
    <subcellularLocation>
        <location evidence="1">Nucleus</location>
    </subcellularLocation>
</comment>
<accession>A0A5J9UXT6</accession>
<dbReference type="GO" id="GO:0000976">
    <property type="term" value="F:transcription cis-regulatory region binding"/>
    <property type="evidence" value="ECO:0007669"/>
    <property type="project" value="InterPro"/>
</dbReference>
<sequence>MELFPAHPDLQLQISPPPATKQMDLGFWKRALDSSPVATSSAAAAVATTPPSMAIASSSPSAISFHPAAAAAVHHHQGAGHLGALPFLHHTQPILPDSSGLREQLASMRPIRGIPVYNTSQPLPFLHSHPHHHHHQHCYDAIGPRSPSKAALRLAGAPVTKRGARAPRMRWTTSLHARFVHAVELLGGHERATPKSVLELMDVKDLTLAHVKSHLQMYRTIKTTDHKPASASSYGQATAKTVIDIPDDNLFDVTNTTSGSESSAQQSNPDGNEHGSSVGGGLWSNSSMSRGAWFHDKSRDITAGDNKSFEDVQSRSLDDVSDLNSSPFQATGMLGSKKPNLDFTLGPI</sequence>
<dbReference type="InterPro" id="IPR044847">
    <property type="entry name" value="KAN_fam"/>
</dbReference>
<evidence type="ECO:0000256" key="8">
    <source>
        <dbReference type="SAM" id="MobiDB-lite"/>
    </source>
</evidence>
<dbReference type="InterPro" id="IPR009057">
    <property type="entry name" value="Homeodomain-like_sf"/>
</dbReference>
<feature type="compositionally biased region" description="Polar residues" evidence="8">
    <location>
        <begin position="252"/>
        <end position="270"/>
    </location>
</feature>
<feature type="region of interest" description="Disordered" evidence="8">
    <location>
        <begin position="250"/>
        <end position="282"/>
    </location>
</feature>
<dbReference type="AlphaFoldDB" id="A0A5J9UXT6"/>
<dbReference type="PANTHER" id="PTHR31496">
    <property type="entry name" value="TRANSCRIPTION FACTOR KAN2-RELATED"/>
    <property type="match status" value="1"/>
</dbReference>
<keyword evidence="7" id="KW-0539">Nucleus</keyword>
<keyword evidence="2" id="KW-0217">Developmental protein</keyword>
<dbReference type="NCBIfam" id="TIGR01557">
    <property type="entry name" value="myb_SHAQKYF"/>
    <property type="match status" value="1"/>
</dbReference>
<dbReference type="GO" id="GO:0010158">
    <property type="term" value="P:abaxial cell fate specification"/>
    <property type="evidence" value="ECO:0007669"/>
    <property type="project" value="InterPro"/>
</dbReference>
<proteinExistence type="predicted"/>
<keyword evidence="4" id="KW-0805">Transcription regulation</keyword>
<evidence type="ECO:0000256" key="1">
    <source>
        <dbReference type="ARBA" id="ARBA00004123"/>
    </source>
</evidence>
<comment type="caution">
    <text evidence="10">The sequence shown here is derived from an EMBL/GenBank/DDBJ whole genome shotgun (WGS) entry which is preliminary data.</text>
</comment>
<dbReference type="EMBL" id="RWGY01000011">
    <property type="protein sequence ID" value="TVU28091.1"/>
    <property type="molecule type" value="Genomic_DNA"/>
</dbReference>
<dbReference type="InterPro" id="IPR006447">
    <property type="entry name" value="Myb_dom_plants"/>
</dbReference>
<evidence type="ECO:0000256" key="4">
    <source>
        <dbReference type="ARBA" id="ARBA00023015"/>
    </source>
</evidence>
<keyword evidence="6" id="KW-0804">Transcription</keyword>
<evidence type="ECO:0000259" key="9">
    <source>
        <dbReference type="Pfam" id="PF00249"/>
    </source>
</evidence>
<feature type="compositionally biased region" description="Basic and acidic residues" evidence="8">
    <location>
        <begin position="300"/>
        <end position="318"/>
    </location>
</feature>
<dbReference type="FunFam" id="1.10.10.60:FF:000002">
    <property type="entry name" value="Myb family transcription factor"/>
    <property type="match status" value="1"/>
</dbReference>
<dbReference type="Pfam" id="PF00249">
    <property type="entry name" value="Myb_DNA-binding"/>
    <property type="match status" value="1"/>
</dbReference>
<evidence type="ECO:0000256" key="7">
    <source>
        <dbReference type="ARBA" id="ARBA00023242"/>
    </source>
</evidence>
<dbReference type="PANTHER" id="PTHR31496:SF18">
    <property type="entry name" value="OS02G0696900 PROTEIN"/>
    <property type="match status" value="1"/>
</dbReference>
<dbReference type="InterPro" id="IPR001005">
    <property type="entry name" value="SANT/Myb"/>
</dbReference>
<dbReference type="GO" id="GO:0005634">
    <property type="term" value="C:nucleus"/>
    <property type="evidence" value="ECO:0007669"/>
    <property type="project" value="UniProtKB-SubCell"/>
</dbReference>
<feature type="domain" description="Myb-like" evidence="9">
    <location>
        <begin position="168"/>
        <end position="219"/>
    </location>
</feature>
<dbReference type="SUPFAM" id="SSF46689">
    <property type="entry name" value="Homeodomain-like"/>
    <property type="match status" value="1"/>
</dbReference>
<name>A0A5J9UXT6_9POAL</name>
<dbReference type="GO" id="GO:0006355">
    <property type="term" value="P:regulation of DNA-templated transcription"/>
    <property type="evidence" value="ECO:0007669"/>
    <property type="project" value="InterPro"/>
</dbReference>
<protein>
    <recommendedName>
        <fullName evidence="9">Myb-like domain-containing protein</fullName>
    </recommendedName>
</protein>
<reference evidence="10 11" key="1">
    <citation type="journal article" date="2019" name="Sci. Rep.">
        <title>A high-quality genome of Eragrostis curvula grass provides insights into Poaceae evolution and supports new strategies to enhance forage quality.</title>
        <authorList>
            <person name="Carballo J."/>
            <person name="Santos B.A.C.M."/>
            <person name="Zappacosta D."/>
            <person name="Garbus I."/>
            <person name="Selva J.P."/>
            <person name="Gallo C.A."/>
            <person name="Diaz A."/>
            <person name="Albertini E."/>
            <person name="Caccamo M."/>
            <person name="Echenique V."/>
        </authorList>
    </citation>
    <scope>NUCLEOTIDE SEQUENCE [LARGE SCALE GENOMIC DNA]</scope>
    <source>
        <strain evidence="11">cv. Victoria</strain>
        <tissue evidence="10">Leaf</tissue>
    </source>
</reference>
<evidence type="ECO:0000313" key="11">
    <source>
        <dbReference type="Proteomes" id="UP000324897"/>
    </source>
</evidence>
<evidence type="ECO:0000256" key="2">
    <source>
        <dbReference type="ARBA" id="ARBA00022473"/>
    </source>
</evidence>
<dbReference type="Gene3D" id="1.10.10.60">
    <property type="entry name" value="Homeodomain-like"/>
    <property type="match status" value="1"/>
</dbReference>
<evidence type="ECO:0000256" key="3">
    <source>
        <dbReference type="ARBA" id="ARBA00022782"/>
    </source>
</evidence>
<dbReference type="Gramene" id="TVU28091">
    <property type="protein sequence ID" value="TVU28091"/>
    <property type="gene ID" value="EJB05_19600"/>
</dbReference>
<keyword evidence="3" id="KW-0221">Differentiation</keyword>
<dbReference type="Proteomes" id="UP000324897">
    <property type="component" value="Chromosome 1"/>
</dbReference>
<gene>
    <name evidence="10" type="ORF">EJB05_19600</name>
</gene>
<evidence type="ECO:0000256" key="5">
    <source>
        <dbReference type="ARBA" id="ARBA00023125"/>
    </source>
</evidence>
<evidence type="ECO:0000313" key="10">
    <source>
        <dbReference type="EMBL" id="TVU28091.1"/>
    </source>
</evidence>
<feature type="region of interest" description="Disordered" evidence="8">
    <location>
        <begin position="300"/>
        <end position="348"/>
    </location>
</feature>
<dbReference type="OrthoDB" id="551907at2759"/>
<keyword evidence="5" id="KW-0238">DNA-binding</keyword>
<organism evidence="10 11">
    <name type="scientific">Eragrostis curvula</name>
    <name type="common">weeping love grass</name>
    <dbReference type="NCBI Taxonomy" id="38414"/>
    <lineage>
        <taxon>Eukaryota</taxon>
        <taxon>Viridiplantae</taxon>
        <taxon>Streptophyta</taxon>
        <taxon>Embryophyta</taxon>
        <taxon>Tracheophyta</taxon>
        <taxon>Spermatophyta</taxon>
        <taxon>Magnoliopsida</taxon>
        <taxon>Liliopsida</taxon>
        <taxon>Poales</taxon>
        <taxon>Poaceae</taxon>
        <taxon>PACMAD clade</taxon>
        <taxon>Chloridoideae</taxon>
        <taxon>Eragrostideae</taxon>
        <taxon>Eragrostidinae</taxon>
        <taxon>Eragrostis</taxon>
    </lineage>
</organism>
<evidence type="ECO:0000256" key="6">
    <source>
        <dbReference type="ARBA" id="ARBA00023163"/>
    </source>
</evidence>
<keyword evidence="11" id="KW-1185">Reference proteome</keyword>